<dbReference type="GO" id="GO:0008017">
    <property type="term" value="F:microtubule binding"/>
    <property type="evidence" value="ECO:0007669"/>
    <property type="project" value="InterPro"/>
</dbReference>
<dbReference type="Ensembl" id="ENSCSAVT00000006648.1">
    <property type="protein sequence ID" value="ENSCSAVP00000006565.1"/>
    <property type="gene ID" value="ENSCSAVG00000003931.1"/>
</dbReference>
<reference evidence="3" key="3">
    <citation type="submission" date="2025-09" db="UniProtKB">
        <authorList>
            <consortium name="Ensembl"/>
        </authorList>
    </citation>
    <scope>IDENTIFICATION</scope>
</reference>
<dbReference type="GO" id="GO:1990023">
    <property type="term" value="C:mitotic spindle midzone"/>
    <property type="evidence" value="ECO:0007669"/>
    <property type="project" value="TreeGrafter"/>
</dbReference>
<dbReference type="GO" id="GO:0051256">
    <property type="term" value="P:mitotic spindle midzone assembly"/>
    <property type="evidence" value="ECO:0007669"/>
    <property type="project" value="TreeGrafter"/>
</dbReference>
<dbReference type="STRING" id="51511.ENSCSAVP00000006565"/>
<accession>H2YML3</accession>
<feature type="compositionally biased region" description="Basic and acidic residues" evidence="2">
    <location>
        <begin position="444"/>
        <end position="457"/>
    </location>
</feature>
<keyword evidence="1" id="KW-0175">Coiled coil</keyword>
<feature type="compositionally biased region" description="Polar residues" evidence="2">
    <location>
        <begin position="458"/>
        <end position="471"/>
    </location>
</feature>
<dbReference type="OMA" id="GMDFANT"/>
<dbReference type="AlphaFoldDB" id="H2YML3"/>
<evidence type="ECO:0000313" key="3">
    <source>
        <dbReference type="Ensembl" id="ENSCSAVP00000006565.1"/>
    </source>
</evidence>
<reference evidence="3" key="2">
    <citation type="submission" date="2025-08" db="UniProtKB">
        <authorList>
            <consortium name="Ensembl"/>
        </authorList>
    </citation>
    <scope>IDENTIFICATION</scope>
</reference>
<dbReference type="FunCoup" id="H2YML3">
    <property type="interactions" value="16"/>
</dbReference>
<dbReference type="HOGENOM" id="CLU_022964_1_0_1"/>
<dbReference type="GO" id="GO:0005737">
    <property type="term" value="C:cytoplasm"/>
    <property type="evidence" value="ECO:0007669"/>
    <property type="project" value="TreeGrafter"/>
</dbReference>
<organism evidence="3 4">
    <name type="scientific">Ciona savignyi</name>
    <name type="common">Pacific transparent sea squirt</name>
    <dbReference type="NCBI Taxonomy" id="51511"/>
    <lineage>
        <taxon>Eukaryota</taxon>
        <taxon>Metazoa</taxon>
        <taxon>Chordata</taxon>
        <taxon>Tunicata</taxon>
        <taxon>Ascidiacea</taxon>
        <taxon>Phlebobranchia</taxon>
        <taxon>Cionidae</taxon>
        <taxon>Ciona</taxon>
    </lineage>
</organism>
<dbReference type="Pfam" id="PF03999">
    <property type="entry name" value="MAP65_ASE1"/>
    <property type="match status" value="1"/>
</dbReference>
<reference evidence="4" key="1">
    <citation type="submission" date="2003-08" db="EMBL/GenBank/DDBJ databases">
        <authorList>
            <person name="Birren B."/>
            <person name="Nusbaum C."/>
            <person name="Abebe A."/>
            <person name="Abouelleil A."/>
            <person name="Adekoya E."/>
            <person name="Ait-zahra M."/>
            <person name="Allen N."/>
            <person name="Allen T."/>
            <person name="An P."/>
            <person name="Anderson M."/>
            <person name="Anderson S."/>
            <person name="Arachchi H."/>
            <person name="Armbruster J."/>
            <person name="Bachantsang P."/>
            <person name="Baldwin J."/>
            <person name="Barry A."/>
            <person name="Bayul T."/>
            <person name="Blitshsteyn B."/>
            <person name="Bloom T."/>
            <person name="Blye J."/>
            <person name="Boguslavskiy L."/>
            <person name="Borowsky M."/>
            <person name="Boukhgalter B."/>
            <person name="Brunache A."/>
            <person name="Butler J."/>
            <person name="Calixte N."/>
            <person name="Calvo S."/>
            <person name="Camarata J."/>
            <person name="Campo K."/>
            <person name="Chang J."/>
            <person name="Cheshatsang Y."/>
            <person name="Citroen M."/>
            <person name="Collymore A."/>
            <person name="Considine T."/>
            <person name="Cook A."/>
            <person name="Cooke P."/>
            <person name="Corum B."/>
            <person name="Cuomo C."/>
            <person name="David R."/>
            <person name="Dawoe T."/>
            <person name="Degray S."/>
            <person name="Dodge S."/>
            <person name="Dooley K."/>
            <person name="Dorje P."/>
            <person name="Dorjee K."/>
            <person name="Dorris L."/>
            <person name="Duffey N."/>
            <person name="Dupes A."/>
            <person name="Elkins T."/>
            <person name="Engels R."/>
            <person name="Erickson J."/>
            <person name="Farina A."/>
            <person name="Faro S."/>
            <person name="Ferreira P."/>
            <person name="Fischer H."/>
            <person name="Fitzgerald M."/>
            <person name="Foley K."/>
            <person name="Gage D."/>
            <person name="Galagan J."/>
            <person name="Gearin G."/>
            <person name="Gnerre S."/>
            <person name="Gnirke A."/>
            <person name="Goyette A."/>
            <person name="Graham J."/>
            <person name="Grandbois E."/>
            <person name="Gyaltsen K."/>
            <person name="Hafez N."/>
            <person name="Hagopian D."/>
            <person name="Hagos B."/>
            <person name="Hall J."/>
            <person name="Hatcher B."/>
            <person name="Heller A."/>
            <person name="Higgins H."/>
            <person name="Honan T."/>
            <person name="Horn A."/>
            <person name="Houde N."/>
            <person name="Hughes L."/>
            <person name="Hulme W."/>
            <person name="Husby E."/>
            <person name="Iliev I."/>
            <person name="Jaffe D."/>
            <person name="Jones C."/>
            <person name="Kamal M."/>
            <person name="Kamat A."/>
            <person name="Kamvysselis M."/>
            <person name="Karlsson E."/>
            <person name="Kells C."/>
            <person name="Kieu A."/>
            <person name="Kisner P."/>
            <person name="Kodira C."/>
            <person name="Kulbokas E."/>
            <person name="Labutti K."/>
            <person name="Lama D."/>
            <person name="Landers T."/>
            <person name="Leger J."/>
            <person name="Levine S."/>
            <person name="Lewis D."/>
            <person name="Lewis T."/>
            <person name="Lindblad-toh K."/>
            <person name="Liu X."/>
            <person name="Lokyitsang T."/>
            <person name="Lokyitsang Y."/>
            <person name="Lucien O."/>
            <person name="Lui A."/>
            <person name="Ma L.J."/>
            <person name="Mabbitt R."/>
            <person name="Macdonald J."/>
            <person name="Maclean C."/>
            <person name="Major J."/>
            <person name="Manning J."/>
            <person name="Marabella R."/>
            <person name="Maru K."/>
            <person name="Matthews C."/>
            <person name="Mauceli E."/>
            <person name="Mccarthy M."/>
            <person name="Mcdonough S."/>
            <person name="Mcghee T."/>
            <person name="Meldrim J."/>
            <person name="Meneus L."/>
            <person name="Mesirov J."/>
            <person name="Mihalev A."/>
            <person name="Mihova T."/>
            <person name="Mikkelsen T."/>
            <person name="Mlenga V."/>
            <person name="Moru K."/>
            <person name="Mozes J."/>
            <person name="Mulrain L."/>
            <person name="Munson G."/>
            <person name="Naylor J."/>
            <person name="Newes C."/>
            <person name="Nguyen C."/>
            <person name="Nguyen N."/>
            <person name="Nguyen T."/>
            <person name="Nicol R."/>
            <person name="Nielsen C."/>
            <person name="Nizzari M."/>
            <person name="Norbu C."/>
            <person name="Norbu N."/>
            <person name="O'donnell P."/>
            <person name="Okoawo O."/>
            <person name="O'leary S."/>
            <person name="Omotosho B."/>
            <person name="O'neill K."/>
            <person name="Osman S."/>
            <person name="Parker S."/>
            <person name="Perrin D."/>
            <person name="Phunkhang P."/>
            <person name="Piqani B."/>
            <person name="Purcell S."/>
            <person name="Rachupka T."/>
            <person name="Ramasamy U."/>
            <person name="Rameau R."/>
            <person name="Ray V."/>
            <person name="Raymond C."/>
            <person name="Retta R."/>
            <person name="Richardson S."/>
            <person name="Rise C."/>
            <person name="Rodriguez J."/>
            <person name="Rogers J."/>
            <person name="Rogov P."/>
            <person name="Rutman M."/>
            <person name="Schupbach R."/>
            <person name="Seaman C."/>
            <person name="Settipalli S."/>
            <person name="Sharpe T."/>
            <person name="Sheridan J."/>
            <person name="Sherpa N."/>
            <person name="Shi J."/>
            <person name="Smirnov S."/>
            <person name="Smith C."/>
            <person name="Sougnez C."/>
            <person name="Spencer B."/>
            <person name="Stalker J."/>
            <person name="Stange-thomann N."/>
            <person name="Stavropoulos S."/>
            <person name="Stetson K."/>
            <person name="Stone C."/>
            <person name="Stone S."/>
            <person name="Stubbs M."/>
            <person name="Talamas J."/>
            <person name="Tchuinga P."/>
            <person name="Tenzing P."/>
            <person name="Tesfaye S."/>
            <person name="Theodore J."/>
            <person name="Thoulutsang Y."/>
            <person name="Topham K."/>
            <person name="Towey S."/>
            <person name="Tsamla T."/>
            <person name="Tsomo N."/>
            <person name="Vallee D."/>
            <person name="Vassiliev H."/>
            <person name="Venkataraman V."/>
            <person name="Vinson J."/>
            <person name="Vo A."/>
            <person name="Wade C."/>
            <person name="Wang S."/>
            <person name="Wangchuk T."/>
            <person name="Wangdi T."/>
            <person name="Whittaker C."/>
            <person name="Wilkinson J."/>
            <person name="Wu Y."/>
            <person name="Wyman D."/>
            <person name="Yadav S."/>
            <person name="Yang S."/>
            <person name="Yang X."/>
            <person name="Yeager S."/>
            <person name="Yee E."/>
            <person name="Young G."/>
            <person name="Zainoun J."/>
            <person name="Zembeck L."/>
            <person name="Zimmer A."/>
            <person name="Zody M."/>
            <person name="Lander E."/>
        </authorList>
    </citation>
    <scope>NUCLEOTIDE SEQUENCE [LARGE SCALE GENOMIC DNA]</scope>
</reference>
<protein>
    <recommendedName>
        <fullName evidence="5">Protein regulator of cytokinesis 1</fullName>
    </recommendedName>
</protein>
<dbReference type="eggNOG" id="KOG4302">
    <property type="taxonomic scope" value="Eukaryota"/>
</dbReference>
<evidence type="ECO:0000313" key="4">
    <source>
        <dbReference type="Proteomes" id="UP000007875"/>
    </source>
</evidence>
<dbReference type="InterPro" id="IPR007145">
    <property type="entry name" value="MAP65_Ase1_PRC1"/>
</dbReference>
<feature type="region of interest" description="Disordered" evidence="2">
    <location>
        <begin position="444"/>
        <end position="486"/>
    </location>
</feature>
<dbReference type="Proteomes" id="UP000007875">
    <property type="component" value="Unassembled WGS sequence"/>
</dbReference>
<dbReference type="GeneTree" id="ENSGT00390000009453"/>
<evidence type="ECO:0000256" key="2">
    <source>
        <dbReference type="SAM" id="MobiDB-lite"/>
    </source>
</evidence>
<proteinExistence type="predicted"/>
<keyword evidence="4" id="KW-1185">Reference proteome</keyword>
<evidence type="ECO:0008006" key="5">
    <source>
        <dbReference type="Google" id="ProtNLM"/>
    </source>
</evidence>
<dbReference type="PANTHER" id="PTHR19321">
    <property type="entry name" value="PROTEIN REGULATOR OF CYTOKINESIS 1 PRC1-RELATED"/>
    <property type="match status" value="1"/>
</dbReference>
<evidence type="ECO:0000256" key="1">
    <source>
        <dbReference type="SAM" id="Coils"/>
    </source>
</evidence>
<feature type="coiled-coil region" evidence="1">
    <location>
        <begin position="63"/>
        <end position="131"/>
    </location>
</feature>
<sequence>MPRKSEIIQMDIQREFCATMQELREIWDEIGIPDEQIETRGKTVMLHIRNLFQEMVSEEHNLKTNMLEKIERFQAEVEELTEKMHLPAYEMPECLNIMQREKEIRTQANRLNKLKRERMCTLASLQSVEQELCDQLCATPCYIPSGSIPSEEQLEQLVEHIETLKTEKSRRKEVFKNKKSEIVCLYDELELKPETSFAQDLVMEELDSFCLSTGKMDELEDLRRELALRKSQAQLAVETLWAKISALWERLETPAHECEEARSRCVGIKPVVLAQLQKIHKKLEAEKLVQLKHLTEKSRSEIAVLWDKCFYSAEQRQRFTQAADENYTVELLDQHEEELVKMHAYYEEHQDLFTNVNKWQQLFRRMLELEARAHDVNRFSNRGGNLLQEERERKRIHKQLPKIEEELFNAIDEWEAKRGSPFLVEGIRFSDYVHSQWEACERRKENEKMLRQEKKQQELQSEMTYGSTPKTPTKRRFIGTTTLLKT</sequence>
<dbReference type="PANTHER" id="PTHR19321:SF41">
    <property type="entry name" value="FASCETTO-RELATED"/>
    <property type="match status" value="1"/>
</dbReference>
<dbReference type="InParanoid" id="H2YML3"/>
<name>H2YML3_CIOSA</name>
<dbReference type="Gene3D" id="1.20.58.1520">
    <property type="match status" value="1"/>
</dbReference>